<dbReference type="EMBL" id="JH795856">
    <property type="protein sequence ID" value="EJU05195.1"/>
    <property type="molecule type" value="Genomic_DNA"/>
</dbReference>
<dbReference type="Gene3D" id="4.10.860.20">
    <property type="entry name" value="Rabenosyn, Rab binding domain"/>
    <property type="match status" value="1"/>
</dbReference>
<protein>
    <recommendedName>
        <fullName evidence="3">Rabenosyn Rab binding domain-containing protein</fullName>
    </recommendedName>
</protein>
<evidence type="ECO:0000313" key="4">
    <source>
        <dbReference type="EMBL" id="EJU05195.1"/>
    </source>
</evidence>
<organism evidence="4 5">
    <name type="scientific">Dacryopinax primogenitus (strain DJM 731)</name>
    <name type="common">Brown rot fungus</name>
    <dbReference type="NCBI Taxonomy" id="1858805"/>
    <lineage>
        <taxon>Eukaryota</taxon>
        <taxon>Fungi</taxon>
        <taxon>Dikarya</taxon>
        <taxon>Basidiomycota</taxon>
        <taxon>Agaricomycotina</taxon>
        <taxon>Dacrymycetes</taxon>
        <taxon>Dacrymycetales</taxon>
        <taxon>Dacrymycetaceae</taxon>
        <taxon>Dacryopinax</taxon>
    </lineage>
</organism>
<dbReference type="STRING" id="1858805.M5GA54"/>
<dbReference type="AlphaFoldDB" id="M5GA54"/>
<dbReference type="HOGENOM" id="CLU_1481945_0_0_1"/>
<dbReference type="Proteomes" id="UP000030653">
    <property type="component" value="Unassembled WGS sequence"/>
</dbReference>
<feature type="coiled-coil region" evidence="1">
    <location>
        <begin position="152"/>
        <end position="179"/>
    </location>
</feature>
<dbReference type="OrthoDB" id="166134at2759"/>
<evidence type="ECO:0000256" key="2">
    <source>
        <dbReference type="SAM" id="MobiDB-lite"/>
    </source>
</evidence>
<gene>
    <name evidence="4" type="ORF">DACRYDRAFT_74344</name>
</gene>
<keyword evidence="5" id="KW-1185">Reference proteome</keyword>
<dbReference type="SUPFAM" id="SSF140125">
    <property type="entry name" value="Rabenosyn-5 Rab-binding domain-like"/>
    <property type="match status" value="1"/>
</dbReference>
<feature type="region of interest" description="Disordered" evidence="2">
    <location>
        <begin position="83"/>
        <end position="133"/>
    </location>
</feature>
<dbReference type="GeneID" id="63691123"/>
<evidence type="ECO:0000313" key="5">
    <source>
        <dbReference type="Proteomes" id="UP000030653"/>
    </source>
</evidence>
<feature type="domain" description="Rabenosyn Rab binding" evidence="3">
    <location>
        <begin position="135"/>
        <end position="175"/>
    </location>
</feature>
<dbReference type="Pfam" id="PF11464">
    <property type="entry name" value="Rbsn"/>
    <property type="match status" value="1"/>
</dbReference>
<sequence>MQLERELLDIIPTYQDQLLELPPQPSAASLAPVQETRKLVLDLCADYDKLAKRILGLPCVKGGEEERVQRAVWMRSRGVLQKEMAGLPALPKPPTHKKSKSQPQSQPPSRSSSLPGSGLHTPTDPDAELAHRLQPLLEQEALLDQYVAEATAARKFEDARALRASLEEIREEVGRLVRQAGG</sequence>
<dbReference type="InterPro" id="IPR036531">
    <property type="entry name" value="Rbsn_Rab-bd_sf"/>
</dbReference>
<keyword evidence="1" id="KW-0175">Coiled coil</keyword>
<feature type="compositionally biased region" description="Low complexity" evidence="2">
    <location>
        <begin position="101"/>
        <end position="115"/>
    </location>
</feature>
<evidence type="ECO:0000259" key="3">
    <source>
        <dbReference type="Pfam" id="PF11464"/>
    </source>
</evidence>
<proteinExistence type="predicted"/>
<name>M5GA54_DACPD</name>
<dbReference type="RefSeq" id="XP_040632089.1">
    <property type="nucleotide sequence ID" value="XM_040776061.1"/>
</dbReference>
<accession>M5GA54</accession>
<reference evidence="4 5" key="1">
    <citation type="journal article" date="2012" name="Science">
        <title>The Paleozoic origin of enzymatic lignin decomposition reconstructed from 31 fungal genomes.</title>
        <authorList>
            <person name="Floudas D."/>
            <person name="Binder M."/>
            <person name="Riley R."/>
            <person name="Barry K."/>
            <person name="Blanchette R.A."/>
            <person name="Henrissat B."/>
            <person name="Martinez A.T."/>
            <person name="Otillar R."/>
            <person name="Spatafora J.W."/>
            <person name="Yadav J.S."/>
            <person name="Aerts A."/>
            <person name="Benoit I."/>
            <person name="Boyd A."/>
            <person name="Carlson A."/>
            <person name="Copeland A."/>
            <person name="Coutinho P.M."/>
            <person name="de Vries R.P."/>
            <person name="Ferreira P."/>
            <person name="Findley K."/>
            <person name="Foster B."/>
            <person name="Gaskell J."/>
            <person name="Glotzer D."/>
            <person name="Gorecki P."/>
            <person name="Heitman J."/>
            <person name="Hesse C."/>
            <person name="Hori C."/>
            <person name="Igarashi K."/>
            <person name="Jurgens J.A."/>
            <person name="Kallen N."/>
            <person name="Kersten P."/>
            <person name="Kohler A."/>
            <person name="Kuees U."/>
            <person name="Kumar T.K.A."/>
            <person name="Kuo A."/>
            <person name="LaButti K."/>
            <person name="Larrondo L.F."/>
            <person name="Lindquist E."/>
            <person name="Ling A."/>
            <person name="Lombard V."/>
            <person name="Lucas S."/>
            <person name="Lundell T."/>
            <person name="Martin R."/>
            <person name="McLaughlin D.J."/>
            <person name="Morgenstern I."/>
            <person name="Morin E."/>
            <person name="Murat C."/>
            <person name="Nagy L.G."/>
            <person name="Nolan M."/>
            <person name="Ohm R.A."/>
            <person name="Patyshakuliyeva A."/>
            <person name="Rokas A."/>
            <person name="Ruiz-Duenas F.J."/>
            <person name="Sabat G."/>
            <person name="Salamov A."/>
            <person name="Samejima M."/>
            <person name="Schmutz J."/>
            <person name="Slot J.C."/>
            <person name="St John F."/>
            <person name="Stenlid J."/>
            <person name="Sun H."/>
            <person name="Sun S."/>
            <person name="Syed K."/>
            <person name="Tsang A."/>
            <person name="Wiebenga A."/>
            <person name="Young D."/>
            <person name="Pisabarro A."/>
            <person name="Eastwood D.C."/>
            <person name="Martin F."/>
            <person name="Cullen D."/>
            <person name="Grigoriev I.V."/>
            <person name="Hibbett D.S."/>
        </authorList>
    </citation>
    <scope>NUCLEOTIDE SEQUENCE [LARGE SCALE GENOMIC DNA]</scope>
    <source>
        <strain evidence="4 5">DJM-731 SS1</strain>
    </source>
</reference>
<dbReference type="InterPro" id="IPR021565">
    <property type="entry name" value="Rbsn_Rab-bd"/>
</dbReference>
<evidence type="ECO:0000256" key="1">
    <source>
        <dbReference type="SAM" id="Coils"/>
    </source>
</evidence>